<accession>A0A7S0F749</accession>
<dbReference type="EMBL" id="HBEH01000219">
    <property type="protein sequence ID" value="CAD8343493.1"/>
    <property type="molecule type" value="Transcribed_RNA"/>
</dbReference>
<reference evidence="2" key="1">
    <citation type="submission" date="2021-01" db="EMBL/GenBank/DDBJ databases">
        <authorList>
            <person name="Corre E."/>
            <person name="Pelletier E."/>
            <person name="Niang G."/>
            <person name="Scheremetjew M."/>
            <person name="Finn R."/>
            <person name="Kale V."/>
            <person name="Holt S."/>
            <person name="Cochrane G."/>
            <person name="Meng A."/>
            <person name="Brown T."/>
            <person name="Cohen L."/>
        </authorList>
    </citation>
    <scope>NUCLEOTIDE SEQUENCE</scope>
    <source>
        <strain evidence="2">B593</strain>
    </source>
</reference>
<dbReference type="AlphaFoldDB" id="A0A7S0F749"/>
<feature type="compositionally biased region" description="Polar residues" evidence="1">
    <location>
        <begin position="207"/>
        <end position="223"/>
    </location>
</feature>
<name>A0A7S0F749_9STRA</name>
<gene>
    <name evidence="2" type="ORF">PARE0329_LOCUS128</name>
</gene>
<feature type="compositionally biased region" description="Low complexity" evidence="1">
    <location>
        <begin position="195"/>
        <end position="205"/>
    </location>
</feature>
<feature type="region of interest" description="Disordered" evidence="1">
    <location>
        <begin position="186"/>
        <end position="226"/>
    </location>
</feature>
<feature type="compositionally biased region" description="Basic residues" evidence="1">
    <location>
        <begin position="7"/>
        <end position="16"/>
    </location>
</feature>
<feature type="region of interest" description="Disordered" evidence="1">
    <location>
        <begin position="1"/>
        <end position="40"/>
    </location>
</feature>
<sequence length="264" mass="29937">MVDSTRSRKASRKRGLRRSEPESSSSSHSSCRTAPAKRSVSFAETQRIRQIPALSDMSKRQINNVYYNDEEFEIMKDSCVRVLRKIVFRQYKYDIDGLDSEWRGLEKKTREGSDQRKANRDWALLAVLNEQKKQRKHPSLADVEKLAQKYRLASEHCKEIALQVAAHDASLVDQQASAVRELKPSEFLPPPMALPKKTTTTQPTPNDAASKQIETPSQTSPSRPTMAWNMVSPHDETFSHTRILSMMNANKLLGGSQRQLALAV</sequence>
<proteinExistence type="predicted"/>
<evidence type="ECO:0000313" key="2">
    <source>
        <dbReference type="EMBL" id="CAD8343493.1"/>
    </source>
</evidence>
<organism evidence="2">
    <name type="scientific">Pseudo-nitzschia arenysensis</name>
    <dbReference type="NCBI Taxonomy" id="697910"/>
    <lineage>
        <taxon>Eukaryota</taxon>
        <taxon>Sar</taxon>
        <taxon>Stramenopiles</taxon>
        <taxon>Ochrophyta</taxon>
        <taxon>Bacillariophyta</taxon>
        <taxon>Bacillariophyceae</taxon>
        <taxon>Bacillariophycidae</taxon>
        <taxon>Bacillariales</taxon>
        <taxon>Bacillariaceae</taxon>
        <taxon>Pseudo-nitzschia</taxon>
    </lineage>
</organism>
<evidence type="ECO:0000256" key="1">
    <source>
        <dbReference type="SAM" id="MobiDB-lite"/>
    </source>
</evidence>
<protein>
    <submittedName>
        <fullName evidence="2">Uncharacterized protein</fullName>
    </submittedName>
</protein>